<dbReference type="PROSITE" id="PS00237">
    <property type="entry name" value="G_PROTEIN_RECEP_F1_1"/>
    <property type="match status" value="1"/>
</dbReference>
<keyword evidence="4 8" id="KW-0297">G-protein coupled receptor</keyword>
<evidence type="ECO:0000313" key="12">
    <source>
        <dbReference type="Proteomes" id="UP001163046"/>
    </source>
</evidence>
<evidence type="ECO:0000256" key="8">
    <source>
        <dbReference type="RuleBase" id="RU000688"/>
    </source>
</evidence>
<evidence type="ECO:0000256" key="2">
    <source>
        <dbReference type="ARBA" id="ARBA00022692"/>
    </source>
</evidence>
<evidence type="ECO:0000256" key="6">
    <source>
        <dbReference type="ARBA" id="ARBA00023170"/>
    </source>
</evidence>
<proteinExistence type="inferred from homology"/>
<dbReference type="CDD" id="cd00637">
    <property type="entry name" value="7tm_classA_rhodopsin-like"/>
    <property type="match status" value="1"/>
</dbReference>
<comment type="similarity">
    <text evidence="8">Belongs to the G-protein coupled receptor 1 family.</text>
</comment>
<evidence type="ECO:0000256" key="9">
    <source>
        <dbReference type="SAM" id="Phobius"/>
    </source>
</evidence>
<dbReference type="InterPro" id="IPR019421">
    <property type="entry name" value="7TM_GPCR_serpentine_rcpt_Srd"/>
</dbReference>
<evidence type="ECO:0000256" key="4">
    <source>
        <dbReference type="ARBA" id="ARBA00023040"/>
    </source>
</evidence>
<keyword evidence="12" id="KW-1185">Reference proteome</keyword>
<evidence type="ECO:0000256" key="3">
    <source>
        <dbReference type="ARBA" id="ARBA00022989"/>
    </source>
</evidence>
<dbReference type="EMBL" id="MU826368">
    <property type="protein sequence ID" value="KAJ7378240.1"/>
    <property type="molecule type" value="Genomic_DNA"/>
</dbReference>
<feature type="transmembrane region" description="Helical" evidence="9">
    <location>
        <begin position="6"/>
        <end position="23"/>
    </location>
</feature>
<dbReference type="InterPro" id="IPR000276">
    <property type="entry name" value="GPCR_Rhodpsn"/>
</dbReference>
<keyword evidence="6 8" id="KW-0675">Receptor</keyword>
<dbReference type="GO" id="GO:0005886">
    <property type="term" value="C:plasma membrane"/>
    <property type="evidence" value="ECO:0007669"/>
    <property type="project" value="TreeGrafter"/>
</dbReference>
<reference evidence="11" key="1">
    <citation type="submission" date="2023-01" db="EMBL/GenBank/DDBJ databases">
        <title>Genome assembly of the deep-sea coral Lophelia pertusa.</title>
        <authorList>
            <person name="Herrera S."/>
            <person name="Cordes E."/>
        </authorList>
    </citation>
    <scope>NUCLEOTIDE SEQUENCE</scope>
    <source>
        <strain evidence="11">USNM1676648</strain>
        <tissue evidence="11">Polyp</tissue>
    </source>
</reference>
<dbReference type="OrthoDB" id="5960112at2759"/>
<evidence type="ECO:0000256" key="1">
    <source>
        <dbReference type="ARBA" id="ARBA00004141"/>
    </source>
</evidence>
<keyword evidence="3 9" id="KW-1133">Transmembrane helix</keyword>
<evidence type="ECO:0000256" key="7">
    <source>
        <dbReference type="ARBA" id="ARBA00023224"/>
    </source>
</evidence>
<dbReference type="Gene3D" id="1.20.1070.10">
    <property type="entry name" value="Rhodopsin 7-helix transmembrane proteins"/>
    <property type="match status" value="2"/>
</dbReference>
<feature type="transmembrane region" description="Helical" evidence="9">
    <location>
        <begin position="196"/>
        <end position="218"/>
    </location>
</feature>
<dbReference type="GO" id="GO:0004930">
    <property type="term" value="F:G protein-coupled receptor activity"/>
    <property type="evidence" value="ECO:0007669"/>
    <property type="project" value="UniProtKB-KW"/>
</dbReference>
<dbReference type="AlphaFoldDB" id="A0A9X0CWL6"/>
<evidence type="ECO:0000256" key="5">
    <source>
        <dbReference type="ARBA" id="ARBA00023136"/>
    </source>
</evidence>
<protein>
    <submittedName>
        <fullName evidence="11">Galanin receptor type 1</fullName>
    </submittedName>
</protein>
<dbReference type="PRINTS" id="PR00237">
    <property type="entry name" value="GPCRRHODOPSN"/>
</dbReference>
<gene>
    <name evidence="11" type="primary">GALR1_9</name>
    <name evidence="11" type="ORF">OS493_024189</name>
</gene>
<keyword evidence="7 8" id="KW-0807">Transducer</keyword>
<dbReference type="Pfam" id="PF10317">
    <property type="entry name" value="7TM_GPCR_Srd"/>
    <property type="match status" value="1"/>
</dbReference>
<dbReference type="Pfam" id="PF00001">
    <property type="entry name" value="7tm_1"/>
    <property type="match status" value="1"/>
</dbReference>
<sequence>MVVFSIILLSSLVGNALIVTIVYKRQELRKTINYFIVNMAISDFAFPLTVLPEGLVATATGSWEWPIAGTAGLIACKLKNFLQRVSVAVSTGSLVWIALERFVAVVLPMKTPSYLTQNARLCYRFHVVRGRGSKLFRFVRVRIGGISSRAFLHRRLQHCLFEYNLFQAVTLRRQDKALQCRAVHQKDQRKRRAIKMAVCVMAAFYICNLPLLIAYIVFESGITVSCLAWFLTYVLFYLSSAINPIICMAFVQSYRRGLREIFDPCCSKLMTTYSMETTSEPEQITLQEIREIGMNENLAFSET</sequence>
<keyword evidence="5 9" id="KW-0472">Membrane</keyword>
<feature type="transmembrane region" description="Helical" evidence="9">
    <location>
        <begin position="230"/>
        <end position="251"/>
    </location>
</feature>
<feature type="domain" description="G-protein coupled receptors family 1 profile" evidence="10">
    <location>
        <begin position="14"/>
        <end position="247"/>
    </location>
</feature>
<accession>A0A9X0CWL6</accession>
<evidence type="ECO:0000313" key="11">
    <source>
        <dbReference type="EMBL" id="KAJ7378240.1"/>
    </source>
</evidence>
<dbReference type="SUPFAM" id="SSF81321">
    <property type="entry name" value="Family A G protein-coupled receptor-like"/>
    <property type="match status" value="1"/>
</dbReference>
<comment type="subcellular location">
    <subcellularLocation>
        <location evidence="1">Membrane</location>
        <topology evidence="1">Multi-pass membrane protein</topology>
    </subcellularLocation>
</comment>
<dbReference type="PANTHER" id="PTHR45695:SF9">
    <property type="entry name" value="LEUCOKININ RECEPTOR"/>
    <property type="match status" value="1"/>
</dbReference>
<dbReference type="InterPro" id="IPR017452">
    <property type="entry name" value="GPCR_Rhodpsn_7TM"/>
</dbReference>
<keyword evidence="2 8" id="KW-0812">Transmembrane</keyword>
<dbReference type="PANTHER" id="PTHR45695">
    <property type="entry name" value="LEUCOKININ RECEPTOR-RELATED"/>
    <property type="match status" value="1"/>
</dbReference>
<dbReference type="Proteomes" id="UP001163046">
    <property type="component" value="Unassembled WGS sequence"/>
</dbReference>
<dbReference type="PROSITE" id="PS50262">
    <property type="entry name" value="G_PROTEIN_RECEP_F1_2"/>
    <property type="match status" value="1"/>
</dbReference>
<evidence type="ECO:0000259" key="10">
    <source>
        <dbReference type="PROSITE" id="PS50262"/>
    </source>
</evidence>
<comment type="caution">
    <text evidence="11">The sequence shown here is derived from an EMBL/GenBank/DDBJ whole genome shotgun (WGS) entry which is preliminary data.</text>
</comment>
<organism evidence="11 12">
    <name type="scientific">Desmophyllum pertusum</name>
    <dbReference type="NCBI Taxonomy" id="174260"/>
    <lineage>
        <taxon>Eukaryota</taxon>
        <taxon>Metazoa</taxon>
        <taxon>Cnidaria</taxon>
        <taxon>Anthozoa</taxon>
        <taxon>Hexacorallia</taxon>
        <taxon>Scleractinia</taxon>
        <taxon>Caryophylliina</taxon>
        <taxon>Caryophylliidae</taxon>
        <taxon>Desmophyllum</taxon>
    </lineage>
</organism>
<name>A0A9X0CWL6_9CNID</name>